<gene>
    <name evidence="7" type="ORF">FAM18157_00714</name>
    <name evidence="8" type="ORF">FAM6012_00752</name>
</gene>
<dbReference type="RefSeq" id="WP_003602084.1">
    <property type="nucleotide sequence ID" value="NZ_AQVS01000006.1"/>
</dbReference>
<dbReference type="Proteomes" id="UP000284716">
    <property type="component" value="Unassembled WGS sequence"/>
</dbReference>
<evidence type="ECO:0000313" key="10">
    <source>
        <dbReference type="Proteomes" id="UP000284716"/>
    </source>
</evidence>
<evidence type="ECO:0000313" key="8">
    <source>
        <dbReference type="EMBL" id="RNE31931.1"/>
    </source>
</evidence>
<evidence type="ECO:0000313" key="7">
    <source>
        <dbReference type="EMBL" id="RND83329.1"/>
    </source>
</evidence>
<evidence type="ECO:0000256" key="4">
    <source>
        <dbReference type="ARBA" id="ARBA00023136"/>
    </source>
</evidence>
<dbReference type="Proteomes" id="UP000284123">
    <property type="component" value="Unassembled WGS sequence"/>
</dbReference>
<dbReference type="PANTHER" id="PTHR43229:SF2">
    <property type="entry name" value="NODULATION PROTEIN J"/>
    <property type="match status" value="1"/>
</dbReference>
<feature type="transmembrane region" description="Helical" evidence="5">
    <location>
        <begin position="97"/>
        <end position="123"/>
    </location>
</feature>
<proteinExistence type="predicted"/>
<dbReference type="InterPro" id="IPR051784">
    <property type="entry name" value="Nod_factor_ABC_transporter"/>
</dbReference>
<evidence type="ECO:0000256" key="1">
    <source>
        <dbReference type="ARBA" id="ARBA00004141"/>
    </source>
</evidence>
<reference evidence="9 10" key="1">
    <citation type="journal article" date="2018" name="Front. Microbiol.">
        <title>Conversion of Methionine to Cysteine in Lactobacillus paracasei Depends on the Highly Mobile cysK-ctl-cysE Gene Cluster.</title>
        <authorList>
            <person name="Wuthrich D."/>
            <person name="Irmler S."/>
            <person name="Berthoud H."/>
            <person name="Guggenbuhl B."/>
            <person name="Eugster E."/>
            <person name="Bruggmann R."/>
        </authorList>
    </citation>
    <scope>NUCLEOTIDE SEQUENCE [LARGE SCALE GENOMIC DNA]</scope>
    <source>
        <strain evidence="7 10">FAM18157</strain>
        <strain evidence="8 9">FAM6012</strain>
    </source>
</reference>
<dbReference type="EMBL" id="LKFS01000031">
    <property type="protein sequence ID" value="RND83329.1"/>
    <property type="molecule type" value="Genomic_DNA"/>
</dbReference>
<keyword evidence="2 5" id="KW-0812">Transmembrane</keyword>
<evidence type="ECO:0000259" key="6">
    <source>
        <dbReference type="Pfam" id="PF01061"/>
    </source>
</evidence>
<evidence type="ECO:0000313" key="9">
    <source>
        <dbReference type="Proteomes" id="UP000284123"/>
    </source>
</evidence>
<feature type="transmembrane region" description="Helical" evidence="5">
    <location>
        <begin position="220"/>
        <end position="240"/>
    </location>
</feature>
<feature type="transmembrane region" description="Helical" evidence="5">
    <location>
        <begin position="20"/>
        <end position="40"/>
    </location>
</feature>
<accession>A0A422LV36</accession>
<keyword evidence="4 5" id="KW-0472">Membrane</keyword>
<dbReference type="AlphaFoldDB" id="A0A422LV36"/>
<sequence length="254" mass="28384">MKTFKTQLAFDGKRLILRNFSYIFFSLLMPAGFYLLFTKVMVSGSSTQMKPFYVSYMDSMIVYSVLISALFGIAAILKRDRDQGLVTFLSLSAHGTFPYYLSVAFWMLMMSLFSVAVMGSLAVGINGVSLHFDQWLSLFGVVLIGQLPIMLIGIGLSYIRRYETLSLASNLITFPMAIVSGLWWPINMLPKWLQSIGELMPTYFVNQLLNQLTSRAKVDLTNLLGIVAWFVVTGLLVIVLSKHAQRKGVALGEA</sequence>
<evidence type="ECO:0000256" key="5">
    <source>
        <dbReference type="SAM" id="Phobius"/>
    </source>
</evidence>
<dbReference type="GO" id="GO:0140359">
    <property type="term" value="F:ABC-type transporter activity"/>
    <property type="evidence" value="ECO:0007669"/>
    <property type="project" value="InterPro"/>
</dbReference>
<evidence type="ECO:0000256" key="2">
    <source>
        <dbReference type="ARBA" id="ARBA00022692"/>
    </source>
</evidence>
<comment type="subcellular location">
    <subcellularLocation>
        <location evidence="1">Membrane</location>
        <topology evidence="1">Multi-pass membrane protein</topology>
    </subcellularLocation>
</comment>
<feature type="transmembrane region" description="Helical" evidence="5">
    <location>
        <begin position="60"/>
        <end position="77"/>
    </location>
</feature>
<keyword evidence="3 5" id="KW-1133">Transmembrane helix</keyword>
<protein>
    <submittedName>
        <fullName evidence="7">ABC-2 type transporter</fullName>
    </submittedName>
</protein>
<dbReference type="InterPro" id="IPR013525">
    <property type="entry name" value="ABC2_TM"/>
</dbReference>
<comment type="caution">
    <text evidence="7">The sequence shown here is derived from an EMBL/GenBank/DDBJ whole genome shotgun (WGS) entry which is preliminary data.</text>
</comment>
<organism evidence="7 10">
    <name type="scientific">Lacticaseibacillus paracasei</name>
    <name type="common">Lactobacillus paracasei</name>
    <dbReference type="NCBI Taxonomy" id="1597"/>
    <lineage>
        <taxon>Bacteria</taxon>
        <taxon>Bacillati</taxon>
        <taxon>Bacillota</taxon>
        <taxon>Bacilli</taxon>
        <taxon>Lactobacillales</taxon>
        <taxon>Lactobacillaceae</taxon>
        <taxon>Lacticaseibacillus</taxon>
    </lineage>
</organism>
<feature type="transmembrane region" description="Helical" evidence="5">
    <location>
        <begin position="135"/>
        <end position="158"/>
    </location>
</feature>
<name>A0A422LV36_LACPA</name>
<feature type="domain" description="ABC-2 type transporter transmembrane" evidence="6">
    <location>
        <begin position="15"/>
        <end position="208"/>
    </location>
</feature>
<dbReference type="PANTHER" id="PTHR43229">
    <property type="entry name" value="NODULATION PROTEIN J"/>
    <property type="match status" value="1"/>
</dbReference>
<dbReference type="EMBL" id="LKGI01000045">
    <property type="protein sequence ID" value="RNE31931.1"/>
    <property type="molecule type" value="Genomic_DNA"/>
</dbReference>
<dbReference type="Pfam" id="PF01061">
    <property type="entry name" value="ABC2_membrane"/>
    <property type="match status" value="1"/>
</dbReference>
<evidence type="ECO:0000256" key="3">
    <source>
        <dbReference type="ARBA" id="ARBA00022989"/>
    </source>
</evidence>
<dbReference type="GO" id="GO:0016020">
    <property type="term" value="C:membrane"/>
    <property type="evidence" value="ECO:0007669"/>
    <property type="project" value="UniProtKB-SubCell"/>
</dbReference>
<feature type="transmembrane region" description="Helical" evidence="5">
    <location>
        <begin position="165"/>
        <end position="186"/>
    </location>
</feature>